<sequence>MTTPPSATRYLLPSPRYTSLRASSLLPVVATMVCPHRHRGGSPFPLEPCLDYPDGAGVVCPFPGLAAAHAILDDASGYIASKPSTAAGILEVMRRPEDRFVVISSQGAAFDPPTIGSSKTIVRRVHTQTFLSFVMAISLLQPTTLLALPTTTPTRATTEASHRADEASHFQFHLLFLPPCNGLGGFYIIGNHLCQVFNKFSDRTLYGLHIFKDIIVNHLWIGLRVKFVSYGVLMHKSVLHLQFYTIIVLHDIAVHSDYFQWIMYEALQCKIVPRQLNPLDRYSKSLCTYRVYDYSATKYWPIPIIT</sequence>
<accession>A0A0E0MX55</accession>
<evidence type="ECO:0000313" key="1">
    <source>
        <dbReference type="EnsemblPlants" id="ORUFI01G19500.1"/>
    </source>
</evidence>
<dbReference type="AlphaFoldDB" id="A0A0E0MX55"/>
<keyword evidence="2" id="KW-1185">Reference proteome</keyword>
<reference evidence="1" key="2">
    <citation type="submission" date="2015-06" db="UniProtKB">
        <authorList>
            <consortium name="EnsemblPlants"/>
        </authorList>
    </citation>
    <scope>IDENTIFICATION</scope>
</reference>
<protein>
    <submittedName>
        <fullName evidence="1">Uncharacterized protein</fullName>
    </submittedName>
</protein>
<organism evidence="1 2">
    <name type="scientific">Oryza rufipogon</name>
    <name type="common">Brownbeard rice</name>
    <name type="synonym">Asian wild rice</name>
    <dbReference type="NCBI Taxonomy" id="4529"/>
    <lineage>
        <taxon>Eukaryota</taxon>
        <taxon>Viridiplantae</taxon>
        <taxon>Streptophyta</taxon>
        <taxon>Embryophyta</taxon>
        <taxon>Tracheophyta</taxon>
        <taxon>Spermatophyta</taxon>
        <taxon>Magnoliopsida</taxon>
        <taxon>Liliopsida</taxon>
        <taxon>Poales</taxon>
        <taxon>Poaceae</taxon>
        <taxon>BOP clade</taxon>
        <taxon>Oryzoideae</taxon>
        <taxon>Oryzeae</taxon>
        <taxon>Oryzinae</taxon>
        <taxon>Oryza</taxon>
    </lineage>
</organism>
<evidence type="ECO:0000313" key="2">
    <source>
        <dbReference type="Proteomes" id="UP000008022"/>
    </source>
</evidence>
<dbReference type="Gramene" id="ORUFI01G19500.1">
    <property type="protein sequence ID" value="ORUFI01G19500.1"/>
    <property type="gene ID" value="ORUFI01G19500"/>
</dbReference>
<dbReference type="Proteomes" id="UP000008022">
    <property type="component" value="Unassembled WGS sequence"/>
</dbReference>
<proteinExistence type="predicted"/>
<dbReference type="OMA" id="LHDIAVH"/>
<reference evidence="2" key="1">
    <citation type="submission" date="2013-06" db="EMBL/GenBank/DDBJ databases">
        <authorList>
            <person name="Zhao Q."/>
        </authorList>
    </citation>
    <scope>NUCLEOTIDE SEQUENCE</scope>
    <source>
        <strain evidence="2">cv. W1943</strain>
    </source>
</reference>
<dbReference type="EnsemblPlants" id="ORUFI01G19500.1">
    <property type="protein sequence ID" value="ORUFI01G19500.1"/>
    <property type="gene ID" value="ORUFI01G19500"/>
</dbReference>
<name>A0A0E0MX55_ORYRU</name>